<dbReference type="EMBL" id="JBHTJM010000008">
    <property type="protein sequence ID" value="MFD0963978.1"/>
    <property type="molecule type" value="Genomic_DNA"/>
</dbReference>
<gene>
    <name evidence="6" type="ORF">ACFQ1O_08190</name>
</gene>
<dbReference type="PROSITE" id="PS51645">
    <property type="entry name" value="PHR_CRY_ALPHA_BETA"/>
    <property type="match status" value="1"/>
</dbReference>
<dbReference type="RefSeq" id="WP_377715244.1">
    <property type="nucleotide sequence ID" value="NZ_JBHTJM010000008.1"/>
</dbReference>
<dbReference type="SUPFAM" id="SSF48173">
    <property type="entry name" value="Cryptochrome/photolyase FAD-binding domain"/>
    <property type="match status" value="1"/>
</dbReference>
<dbReference type="SUPFAM" id="SSF52425">
    <property type="entry name" value="Cryptochrome/photolyase, N-terminal domain"/>
    <property type="match status" value="1"/>
</dbReference>
<comment type="cofactor">
    <cofactor evidence="2">
        <name>FAD</name>
        <dbReference type="ChEBI" id="CHEBI:57692"/>
    </cofactor>
</comment>
<evidence type="ECO:0000313" key="6">
    <source>
        <dbReference type="EMBL" id="MFD0963978.1"/>
    </source>
</evidence>
<dbReference type="Proteomes" id="UP001596997">
    <property type="component" value="Unassembled WGS sequence"/>
</dbReference>
<evidence type="ECO:0000259" key="5">
    <source>
        <dbReference type="PROSITE" id="PS51645"/>
    </source>
</evidence>
<dbReference type="PANTHER" id="PTHR11455">
    <property type="entry name" value="CRYPTOCHROME"/>
    <property type="match status" value="1"/>
</dbReference>
<dbReference type="InterPro" id="IPR014729">
    <property type="entry name" value="Rossmann-like_a/b/a_fold"/>
</dbReference>
<dbReference type="Gene3D" id="3.40.50.620">
    <property type="entry name" value="HUPs"/>
    <property type="match status" value="1"/>
</dbReference>
<evidence type="ECO:0000256" key="3">
    <source>
        <dbReference type="ARBA" id="ARBA00022630"/>
    </source>
</evidence>
<dbReference type="PANTHER" id="PTHR11455:SF9">
    <property type="entry name" value="CRYPTOCHROME CIRCADIAN CLOCK 5 ISOFORM X1"/>
    <property type="match status" value="1"/>
</dbReference>
<dbReference type="InterPro" id="IPR005101">
    <property type="entry name" value="Cryptochr/Photolyase_FAD-bd"/>
</dbReference>
<evidence type="ECO:0000256" key="1">
    <source>
        <dbReference type="ARBA" id="ARBA00001932"/>
    </source>
</evidence>
<evidence type="ECO:0000256" key="4">
    <source>
        <dbReference type="ARBA" id="ARBA00022827"/>
    </source>
</evidence>
<dbReference type="Pfam" id="PF00875">
    <property type="entry name" value="DNA_photolyase"/>
    <property type="match status" value="1"/>
</dbReference>
<dbReference type="InterPro" id="IPR036155">
    <property type="entry name" value="Crypto/Photolyase_N_sf"/>
</dbReference>
<sequence length="485" mass="57613">MQKQDITIVWLKRDLRLQDNEAIFNAVSTGLKVLFLYVFEPSLLNDKHYSQRHWNFIKESIHDINSRLSQFNSKVLSVKGEVIPVFNMLLSKFNIKYVFSHQETGLKITFKRDKNFKRYCRNNLIVWKENVNNGVFRGRKNRKDWVEDWNVYMNSQQFTYKLNNRLIELDVIDDIETIIDVEKLLIKPIGVFQKGGTYTAKLYLKSFKENRYINYAKYISKPNEARISCSRLSPYFAWGNLSVRQVYQEFKEFRPISKNKRSIDCFLSRLRWQAHFIQKFEMECVMEEVSINRGFHKLKKDISEVYQLAWEAGKTGIPIIDACIRCLKTTGYLNFRMRAMVVSFFVHNLWQPWQAASAFLSRLFLDFEPGIHFPQLQMQSGEVGVNTIRIYNPIKNGLDHDPDGTFIDKWVPELKHLPKPFKHEPYKMTVLEQNFYDFKRGEDYPEPIIDVNTSRTKAVKIMWNMKKDDEVAKESSRILKKHVNR</sequence>
<dbReference type="Gene3D" id="1.10.579.10">
    <property type="entry name" value="DNA Cyclobutane Dipyrimidine Photolyase, subunit A, domain 3"/>
    <property type="match status" value="1"/>
</dbReference>
<feature type="domain" description="Photolyase/cryptochrome alpha/beta" evidence="5">
    <location>
        <begin position="5"/>
        <end position="135"/>
    </location>
</feature>
<keyword evidence="3" id="KW-0285">Flavoprotein</keyword>
<evidence type="ECO:0000256" key="2">
    <source>
        <dbReference type="ARBA" id="ARBA00001974"/>
    </source>
</evidence>
<keyword evidence="7" id="KW-1185">Reference proteome</keyword>
<dbReference type="InterPro" id="IPR002081">
    <property type="entry name" value="Cryptochrome/DNA_photolyase_1"/>
</dbReference>
<keyword evidence="4" id="KW-0274">FAD</keyword>
<accession>A0ABW3I2F2</accession>
<reference evidence="7" key="1">
    <citation type="journal article" date="2019" name="Int. J. Syst. Evol. Microbiol.">
        <title>The Global Catalogue of Microorganisms (GCM) 10K type strain sequencing project: providing services to taxonomists for standard genome sequencing and annotation.</title>
        <authorList>
            <consortium name="The Broad Institute Genomics Platform"/>
            <consortium name="The Broad Institute Genome Sequencing Center for Infectious Disease"/>
            <person name="Wu L."/>
            <person name="Ma J."/>
        </authorList>
    </citation>
    <scope>NUCLEOTIDE SEQUENCE [LARGE SCALE GENOMIC DNA]</scope>
    <source>
        <strain evidence="7">CCUG 62114</strain>
    </source>
</reference>
<organism evidence="6 7">
    <name type="scientific">Pseudofulvibacter geojedonensis</name>
    <dbReference type="NCBI Taxonomy" id="1123758"/>
    <lineage>
        <taxon>Bacteria</taxon>
        <taxon>Pseudomonadati</taxon>
        <taxon>Bacteroidota</taxon>
        <taxon>Flavobacteriia</taxon>
        <taxon>Flavobacteriales</taxon>
        <taxon>Flavobacteriaceae</taxon>
        <taxon>Pseudofulvibacter</taxon>
    </lineage>
</organism>
<dbReference type="InterPro" id="IPR006050">
    <property type="entry name" value="DNA_photolyase_N"/>
</dbReference>
<evidence type="ECO:0000313" key="7">
    <source>
        <dbReference type="Proteomes" id="UP001596997"/>
    </source>
</evidence>
<dbReference type="Gene3D" id="1.25.40.80">
    <property type="match status" value="1"/>
</dbReference>
<comment type="cofactor">
    <cofactor evidence="1">
        <name>(6R)-5,10-methylene-5,6,7,8-tetrahydrofolate</name>
        <dbReference type="ChEBI" id="CHEBI:15636"/>
    </cofactor>
</comment>
<protein>
    <submittedName>
        <fullName evidence="6">Deoxyribodipyrimidine photo-lyase/cryptochrome family protein</fullName>
    </submittedName>
</protein>
<proteinExistence type="predicted"/>
<dbReference type="InterPro" id="IPR036134">
    <property type="entry name" value="Crypto/Photolyase_FAD-like_sf"/>
</dbReference>
<name>A0ABW3I2F2_9FLAO</name>
<dbReference type="Pfam" id="PF03441">
    <property type="entry name" value="FAD_binding_7"/>
    <property type="match status" value="1"/>
</dbReference>
<comment type="caution">
    <text evidence="6">The sequence shown here is derived from an EMBL/GenBank/DDBJ whole genome shotgun (WGS) entry which is preliminary data.</text>
</comment>